<evidence type="ECO:0000313" key="12">
    <source>
        <dbReference type="Proteomes" id="UP001346149"/>
    </source>
</evidence>
<dbReference type="PANTHER" id="PTHR33573:SF50">
    <property type="entry name" value="CASP-LIKE PROTEIN 4A3"/>
    <property type="match status" value="1"/>
</dbReference>
<evidence type="ECO:0000256" key="1">
    <source>
        <dbReference type="ARBA" id="ARBA00004651"/>
    </source>
</evidence>
<evidence type="ECO:0000256" key="3">
    <source>
        <dbReference type="ARBA" id="ARBA00011489"/>
    </source>
</evidence>
<evidence type="ECO:0000256" key="2">
    <source>
        <dbReference type="ARBA" id="ARBA00007651"/>
    </source>
</evidence>
<dbReference type="GO" id="GO:0005886">
    <property type="term" value="C:plasma membrane"/>
    <property type="evidence" value="ECO:0007669"/>
    <property type="project" value="UniProtKB-SubCell"/>
</dbReference>
<feature type="region of interest" description="Disordered" evidence="9">
    <location>
        <begin position="107"/>
        <end position="155"/>
    </location>
</feature>
<keyword evidence="5 8" id="KW-0812">Transmembrane</keyword>
<dbReference type="AlphaFoldDB" id="A0AAN7QXB2"/>
<dbReference type="InterPro" id="IPR006702">
    <property type="entry name" value="CASP_dom"/>
</dbReference>
<dbReference type="EMBL" id="JAXQNO010000016">
    <property type="protein sequence ID" value="KAK4782477.1"/>
    <property type="molecule type" value="Genomic_DNA"/>
</dbReference>
<name>A0AAN7QXB2_TRANT</name>
<evidence type="ECO:0000256" key="9">
    <source>
        <dbReference type="SAM" id="MobiDB-lite"/>
    </source>
</evidence>
<dbReference type="Pfam" id="PF04535">
    <property type="entry name" value="CASP_dom"/>
    <property type="match status" value="1"/>
</dbReference>
<evidence type="ECO:0000256" key="6">
    <source>
        <dbReference type="ARBA" id="ARBA00022989"/>
    </source>
</evidence>
<feature type="transmembrane region" description="Helical" evidence="8">
    <location>
        <begin position="331"/>
        <end position="355"/>
    </location>
</feature>
<evidence type="ECO:0000313" key="11">
    <source>
        <dbReference type="EMBL" id="KAK4782477.1"/>
    </source>
</evidence>
<sequence>MIVLMTGIWLLFDFRHREQVFGIGNADEVACYYRTDTRTTSSSLYLFRSAFKIQATQDIIMETGHPFEPMGNEKILFPGPDTAVTAAHLESPHSPLRFHSPQLHFERDLPDTPPYASPAASPETALPATSMPPTVDRHTQCSIIPSPSPCPDGWRTRGDVNFTASDPPSVTVISKAVRQEGLPALSKLQDRLPTPAAAVLKRSRNWATLQRVSLGFRVWEFVFCLVAFSVMAADKTQGWSGDSFYRYKEYRYCVAMNVIAFVYSGFQACDLAYHLMIGKPIILRNFRCYFDFFMDQVLAYLLMSASSSAATRVDDWQSNWGNDKFTKMARASVIMSFLAFVGLATSSLVSGYFVFAQDVA</sequence>
<comment type="caution">
    <text evidence="8">Lacks conserved residue(s) required for the propagation of feature annotation.</text>
</comment>
<proteinExistence type="inferred from homology"/>
<feature type="transmembrane region" description="Helical" evidence="8">
    <location>
        <begin position="254"/>
        <end position="276"/>
    </location>
</feature>
<comment type="subcellular location">
    <subcellularLocation>
        <location evidence="1 8">Cell membrane</location>
        <topology evidence="1 8">Multi-pass membrane protein</topology>
    </subcellularLocation>
</comment>
<dbReference type="PANTHER" id="PTHR33573">
    <property type="entry name" value="CASP-LIKE PROTEIN 4A4"/>
    <property type="match status" value="1"/>
</dbReference>
<keyword evidence="7 8" id="KW-0472">Membrane</keyword>
<keyword evidence="12" id="KW-1185">Reference proteome</keyword>
<reference evidence="11 12" key="1">
    <citation type="journal article" date="2023" name="Hortic Res">
        <title>Pangenome of water caltrop reveals structural variations and asymmetric subgenome divergence after allopolyploidization.</title>
        <authorList>
            <person name="Zhang X."/>
            <person name="Chen Y."/>
            <person name="Wang L."/>
            <person name="Yuan Y."/>
            <person name="Fang M."/>
            <person name="Shi L."/>
            <person name="Lu R."/>
            <person name="Comes H.P."/>
            <person name="Ma Y."/>
            <person name="Chen Y."/>
            <person name="Huang G."/>
            <person name="Zhou Y."/>
            <person name="Zheng Z."/>
            <person name="Qiu Y."/>
        </authorList>
    </citation>
    <scope>NUCLEOTIDE SEQUENCE [LARGE SCALE GENOMIC DNA]</scope>
    <source>
        <strain evidence="11">F231</strain>
    </source>
</reference>
<comment type="caution">
    <text evidence="11">The sequence shown here is derived from an EMBL/GenBank/DDBJ whole genome shotgun (WGS) entry which is preliminary data.</text>
</comment>
<comment type="subunit">
    <text evidence="3 8">Homodimer and heterodimers.</text>
</comment>
<gene>
    <name evidence="11" type="ORF">SAY86_016579</name>
</gene>
<comment type="similarity">
    <text evidence="2 8">Belongs to the Casparian strip membrane proteins (CASP) family.</text>
</comment>
<protein>
    <recommendedName>
        <fullName evidence="8">CASP-like protein</fullName>
    </recommendedName>
</protein>
<evidence type="ECO:0000259" key="10">
    <source>
        <dbReference type="Pfam" id="PF04535"/>
    </source>
</evidence>
<feature type="transmembrane region" description="Helical" evidence="8">
    <location>
        <begin position="214"/>
        <end position="234"/>
    </location>
</feature>
<evidence type="ECO:0000256" key="7">
    <source>
        <dbReference type="ARBA" id="ARBA00023136"/>
    </source>
</evidence>
<accession>A0AAN7QXB2</accession>
<keyword evidence="4 8" id="KW-1003">Cell membrane</keyword>
<organism evidence="11 12">
    <name type="scientific">Trapa natans</name>
    <name type="common">Water chestnut</name>
    <dbReference type="NCBI Taxonomy" id="22666"/>
    <lineage>
        <taxon>Eukaryota</taxon>
        <taxon>Viridiplantae</taxon>
        <taxon>Streptophyta</taxon>
        <taxon>Embryophyta</taxon>
        <taxon>Tracheophyta</taxon>
        <taxon>Spermatophyta</taxon>
        <taxon>Magnoliopsida</taxon>
        <taxon>eudicotyledons</taxon>
        <taxon>Gunneridae</taxon>
        <taxon>Pentapetalae</taxon>
        <taxon>rosids</taxon>
        <taxon>malvids</taxon>
        <taxon>Myrtales</taxon>
        <taxon>Lythraceae</taxon>
        <taxon>Trapa</taxon>
    </lineage>
</organism>
<evidence type="ECO:0000256" key="4">
    <source>
        <dbReference type="ARBA" id="ARBA00022475"/>
    </source>
</evidence>
<dbReference type="Proteomes" id="UP001346149">
    <property type="component" value="Unassembled WGS sequence"/>
</dbReference>
<evidence type="ECO:0000256" key="8">
    <source>
        <dbReference type="RuleBase" id="RU361233"/>
    </source>
</evidence>
<keyword evidence="6 8" id="KW-1133">Transmembrane helix</keyword>
<feature type="domain" description="Casparian strip membrane protein" evidence="10">
    <location>
        <begin position="208"/>
        <end position="341"/>
    </location>
</feature>
<evidence type="ECO:0000256" key="5">
    <source>
        <dbReference type="ARBA" id="ARBA00022692"/>
    </source>
</evidence>